<keyword evidence="2" id="KW-1185">Reference proteome</keyword>
<dbReference type="EMBL" id="JYDW01000063">
    <property type="protein sequence ID" value="KRZ58094.1"/>
    <property type="molecule type" value="Genomic_DNA"/>
</dbReference>
<proteinExistence type="predicted"/>
<gene>
    <name evidence="1" type="ORF">T02_10802</name>
</gene>
<name>A0A0V1LGC5_9BILA</name>
<organism evidence="1 2">
    <name type="scientific">Trichinella nativa</name>
    <dbReference type="NCBI Taxonomy" id="6335"/>
    <lineage>
        <taxon>Eukaryota</taxon>
        <taxon>Metazoa</taxon>
        <taxon>Ecdysozoa</taxon>
        <taxon>Nematoda</taxon>
        <taxon>Enoplea</taxon>
        <taxon>Dorylaimia</taxon>
        <taxon>Trichinellida</taxon>
        <taxon>Trichinellidae</taxon>
        <taxon>Trichinella</taxon>
    </lineage>
</organism>
<dbReference type="AlphaFoldDB" id="A0A0V1LGC5"/>
<comment type="caution">
    <text evidence="1">The sequence shown here is derived from an EMBL/GenBank/DDBJ whole genome shotgun (WGS) entry which is preliminary data.</text>
</comment>
<evidence type="ECO:0000313" key="1">
    <source>
        <dbReference type="EMBL" id="KRZ58094.1"/>
    </source>
</evidence>
<protein>
    <submittedName>
        <fullName evidence="1">Uncharacterized protein</fullName>
    </submittedName>
</protein>
<accession>A0A0V1LGC5</accession>
<reference evidence="1 2" key="1">
    <citation type="submission" date="2015-05" db="EMBL/GenBank/DDBJ databases">
        <title>Evolution of Trichinella species and genotypes.</title>
        <authorList>
            <person name="Korhonen P.K."/>
            <person name="Edoardo P."/>
            <person name="Giuseppe L.R."/>
            <person name="Gasser R.B."/>
        </authorList>
    </citation>
    <scope>NUCLEOTIDE SEQUENCE [LARGE SCALE GENOMIC DNA]</scope>
    <source>
        <strain evidence="1">ISS10</strain>
    </source>
</reference>
<sequence length="128" mass="14735">MKFNISKFDLTQNQTTHQLNRQHCTSSAGQPSLVNFVGQTFERIFEILGKFSLRFRFRIFRISTHLLSKFGYCLALTRLQSTDQTVSGMGGGRIMEDYADFLKWKKASMKALDRAVSGQHDEKVEAEY</sequence>
<dbReference type="OrthoDB" id="10280724at2759"/>
<evidence type="ECO:0000313" key="2">
    <source>
        <dbReference type="Proteomes" id="UP000054721"/>
    </source>
</evidence>
<dbReference type="Proteomes" id="UP000054721">
    <property type="component" value="Unassembled WGS sequence"/>
</dbReference>